<accession>X1KRL0</accession>
<name>X1KRL0_9ZZZZ</name>
<evidence type="ECO:0000313" key="1">
    <source>
        <dbReference type="EMBL" id="GAH84628.1"/>
    </source>
</evidence>
<dbReference type="AlphaFoldDB" id="X1KRL0"/>
<dbReference type="EMBL" id="BARU01041081">
    <property type="protein sequence ID" value="GAH84628.1"/>
    <property type="molecule type" value="Genomic_DNA"/>
</dbReference>
<proteinExistence type="predicted"/>
<sequence>MEPPYDLLTKKYAISVPEHCTTSVRAIQDIADLCARISALCFEPKLADRKPKVLEYLEAAKLDIRRELAGNSKRKEAFEYALVCLGEASDLANADDLSAAGATLITTGVDLENIIILEAAHCVCSARKE</sequence>
<gene>
    <name evidence="1" type="ORF">S03H2_63404</name>
</gene>
<reference evidence="1" key="1">
    <citation type="journal article" date="2014" name="Front. Microbiol.">
        <title>High frequency of phylogenetically diverse reductive dehalogenase-homologous genes in deep subseafloor sedimentary metagenomes.</title>
        <authorList>
            <person name="Kawai M."/>
            <person name="Futagami T."/>
            <person name="Toyoda A."/>
            <person name="Takaki Y."/>
            <person name="Nishi S."/>
            <person name="Hori S."/>
            <person name="Arai W."/>
            <person name="Tsubouchi T."/>
            <person name="Morono Y."/>
            <person name="Uchiyama I."/>
            <person name="Ito T."/>
            <person name="Fujiyama A."/>
            <person name="Inagaki F."/>
            <person name="Takami H."/>
        </authorList>
    </citation>
    <scope>NUCLEOTIDE SEQUENCE</scope>
    <source>
        <strain evidence="1">Expedition CK06-06</strain>
    </source>
</reference>
<organism evidence="1">
    <name type="scientific">marine sediment metagenome</name>
    <dbReference type="NCBI Taxonomy" id="412755"/>
    <lineage>
        <taxon>unclassified sequences</taxon>
        <taxon>metagenomes</taxon>
        <taxon>ecological metagenomes</taxon>
    </lineage>
</organism>
<protein>
    <submittedName>
        <fullName evidence="1">Uncharacterized protein</fullName>
    </submittedName>
</protein>
<comment type="caution">
    <text evidence="1">The sequence shown here is derived from an EMBL/GenBank/DDBJ whole genome shotgun (WGS) entry which is preliminary data.</text>
</comment>